<accession>T0FEK6</accession>
<name>T0FEK6_9LEPT</name>
<organism evidence="1 2">
    <name type="scientific">Leptospira broomii serovar Hurstbridge str. 5399</name>
    <dbReference type="NCBI Taxonomy" id="1049789"/>
    <lineage>
        <taxon>Bacteria</taxon>
        <taxon>Pseudomonadati</taxon>
        <taxon>Spirochaetota</taxon>
        <taxon>Spirochaetia</taxon>
        <taxon>Leptospirales</taxon>
        <taxon>Leptospiraceae</taxon>
        <taxon>Leptospira</taxon>
    </lineage>
</organism>
<dbReference type="Proteomes" id="UP000015454">
    <property type="component" value="Unassembled WGS sequence"/>
</dbReference>
<evidence type="ECO:0000313" key="2">
    <source>
        <dbReference type="Proteomes" id="UP000015454"/>
    </source>
</evidence>
<dbReference type="AlphaFoldDB" id="T0FEK6"/>
<comment type="caution">
    <text evidence="1">The sequence shown here is derived from an EMBL/GenBank/DDBJ whole genome shotgun (WGS) entry which is preliminary data.</text>
</comment>
<reference evidence="1" key="1">
    <citation type="submission" date="2013-05" db="EMBL/GenBank/DDBJ databases">
        <authorList>
            <person name="Harkins D.M."/>
            <person name="Durkin A.S."/>
            <person name="Brinkac L.M."/>
            <person name="Haft D.H."/>
            <person name="Selengut J.D."/>
            <person name="Sanka R."/>
            <person name="DePew J."/>
            <person name="Purushe J."/>
            <person name="Hartskeerl R.A."/>
            <person name="Ahmed A."/>
            <person name="van der Linden H."/>
            <person name="Goris M.G.A."/>
            <person name="Vinetz J.M."/>
            <person name="Sutton G.G."/>
            <person name="Nierman W.C."/>
            <person name="Fouts D.E."/>
        </authorList>
    </citation>
    <scope>NUCLEOTIDE SEQUENCE [LARGE SCALE GENOMIC DNA]</scope>
    <source>
        <strain evidence="1">5399</strain>
    </source>
</reference>
<proteinExistence type="predicted"/>
<dbReference type="STRING" id="1049789.LEP1GSC050_0341"/>
<keyword evidence="2" id="KW-1185">Reference proteome</keyword>
<sequence length="39" mass="4611">MKTTLRLIEVVSVERGIEEVDEIDSFPKKIIRILKIQDR</sequence>
<dbReference type="EMBL" id="AHMO02000007">
    <property type="protein sequence ID" value="EQA46321.1"/>
    <property type="molecule type" value="Genomic_DNA"/>
</dbReference>
<gene>
    <name evidence="1" type="ORF">LEP1GSC050_0341</name>
</gene>
<evidence type="ECO:0000313" key="1">
    <source>
        <dbReference type="EMBL" id="EQA46321.1"/>
    </source>
</evidence>
<protein>
    <submittedName>
        <fullName evidence="1">Uncharacterized protein</fullName>
    </submittedName>
</protein>